<dbReference type="NCBIfam" id="NF005497">
    <property type="entry name" value="PRK07111.1"/>
    <property type="match status" value="1"/>
</dbReference>
<feature type="domain" description="ATP-cone" evidence="4">
    <location>
        <begin position="3"/>
        <end position="101"/>
    </location>
</feature>
<dbReference type="SUPFAM" id="SSF51998">
    <property type="entry name" value="PFL-like glycyl radical enzymes"/>
    <property type="match status" value="1"/>
</dbReference>
<dbReference type="Pfam" id="PF03477">
    <property type="entry name" value="ATP-cone"/>
    <property type="match status" value="1"/>
</dbReference>
<accession>A0A1T4V2R1</accession>
<evidence type="ECO:0000313" key="5">
    <source>
        <dbReference type="EMBL" id="SKA59232.1"/>
    </source>
</evidence>
<dbReference type="Proteomes" id="UP000242432">
    <property type="component" value="Unassembled WGS sequence"/>
</dbReference>
<evidence type="ECO:0000259" key="4">
    <source>
        <dbReference type="PROSITE" id="PS51161"/>
    </source>
</evidence>
<dbReference type="GO" id="GO:0004748">
    <property type="term" value="F:ribonucleoside-diphosphate reductase activity, thioredoxin disulfide as acceptor"/>
    <property type="evidence" value="ECO:0007669"/>
    <property type="project" value="TreeGrafter"/>
</dbReference>
<dbReference type="EMBL" id="FUXX01000007">
    <property type="protein sequence ID" value="SKA59232.1"/>
    <property type="molecule type" value="Genomic_DNA"/>
</dbReference>
<dbReference type="InterPro" id="IPR012833">
    <property type="entry name" value="NrdD"/>
</dbReference>
<evidence type="ECO:0000256" key="3">
    <source>
        <dbReference type="PROSITE-ProRule" id="PRU00492"/>
    </source>
</evidence>
<proteinExistence type="predicted"/>
<dbReference type="GO" id="GO:0008998">
    <property type="term" value="F:ribonucleoside-triphosphate reductase (thioredoxin) activity"/>
    <property type="evidence" value="ECO:0007669"/>
    <property type="project" value="InterPro"/>
</dbReference>
<dbReference type="Pfam" id="PF13597">
    <property type="entry name" value="NRDD"/>
    <property type="match status" value="1"/>
</dbReference>
<dbReference type="GO" id="GO:0006260">
    <property type="term" value="P:DNA replication"/>
    <property type="evidence" value="ECO:0007669"/>
    <property type="project" value="InterPro"/>
</dbReference>
<dbReference type="InterPro" id="IPR005144">
    <property type="entry name" value="ATP-cone_dom"/>
</dbReference>
<dbReference type="NCBIfam" id="TIGR02487">
    <property type="entry name" value="NrdD"/>
    <property type="match status" value="1"/>
</dbReference>
<dbReference type="PANTHER" id="PTHR21075">
    <property type="entry name" value="ANAEROBIC RIBONUCLEOSIDE-TRIPHOSPHATE REDUCTASE"/>
    <property type="match status" value="1"/>
</dbReference>
<dbReference type="AlphaFoldDB" id="A0A1T4V2R1"/>
<organism evidence="5 6">
    <name type="scientific">Succinivibrio dextrinosolvens DSM 3072</name>
    <dbReference type="NCBI Taxonomy" id="1123324"/>
    <lineage>
        <taxon>Bacteria</taxon>
        <taxon>Pseudomonadati</taxon>
        <taxon>Pseudomonadota</taxon>
        <taxon>Gammaproteobacteria</taxon>
        <taxon>Aeromonadales</taxon>
        <taxon>Succinivibrionaceae</taxon>
        <taxon>Succinivibrio</taxon>
    </lineage>
</organism>
<sequence>MIRFIVKRDGRKVSFNEDKISNAIRKSLISAHPDDKSTSAYEEELVQKFTRQVVNEIEKQNLEAPSVENTQDIIEKVLIKEGMAAEAKNFILYRQNRTKVRTYNNDLTKIYRDLTSKSTADMDLKRENANIDANAPMGLMLRFGSEGAKDYVRRYVLRPEHSIAHSRGDIHIHDLDFYMLTINCCQISLKGLFERGFSTGHGFLREPQSIQSAAALCCIAIQSNQNDQHGGQSIPLFEYDLAPYVAVSYSKHLCKVLCVCLRNDDIDVKELKDLCKELYAKHKTCLSDEVSSIIRGKVKELLSKYESSNIDSDVDYVMSEALKLTERETYQAMEALIHNLNSMQSRAGAQVPFSSINYGTGTTPEQRMLMKNVLMATDAGLGGGETPIFPVQIFKVKDGINTKPGDPNFDLFELACKVSAKRLFPNFSFLDAPYNMQYYKEGHPETELAVMGCRTRVFGNYYDKTKEIIPGRGNLSFTTVNLPRLAIEAHGSISKFFDSLDKMVYMVFDQLMDRFNIIAKKQVLNYPFLMGQGVWIDSEKLNPEDTIEDVIKNGSLSVGFIGLAECLVALIGKHHGESKEAYDLGYKIIKHMRELTDKKMVESGLNFSLFSTPAEGLSGRFVKLDRKLYGSIPGVTDRDYYTNSFHVPVYYEISAAEKIKTEGPFHELCNAGSISYVEMDGDLTKNVKAFEDVILYMKECGVNYGSINHPVDRCPVCNYVGVIGDTCPRCGRKDGEGVSIERLRKLGVGCICTG</sequence>
<dbReference type="PROSITE" id="PS51161">
    <property type="entry name" value="ATP_CONE"/>
    <property type="match status" value="1"/>
</dbReference>
<dbReference type="STRING" id="83771.SAMN02910357_02610"/>
<dbReference type="GO" id="GO:0009265">
    <property type="term" value="P:2'-deoxyribonucleotide biosynthetic process"/>
    <property type="evidence" value="ECO:0007669"/>
    <property type="project" value="TreeGrafter"/>
</dbReference>
<dbReference type="PANTHER" id="PTHR21075:SF0">
    <property type="entry name" value="ANAEROBIC RIBONUCLEOSIDE-TRIPHOSPHATE REDUCTASE"/>
    <property type="match status" value="1"/>
</dbReference>
<keyword evidence="2 3" id="KW-0067">ATP-binding</keyword>
<dbReference type="GO" id="GO:0005524">
    <property type="term" value="F:ATP binding"/>
    <property type="evidence" value="ECO:0007669"/>
    <property type="project" value="UniProtKB-UniRule"/>
</dbReference>
<dbReference type="RefSeq" id="WP_078928198.1">
    <property type="nucleotide sequence ID" value="NZ_FUXX01000007.1"/>
</dbReference>
<reference evidence="6" key="1">
    <citation type="submission" date="2017-02" db="EMBL/GenBank/DDBJ databases">
        <authorList>
            <person name="Varghese N."/>
            <person name="Submissions S."/>
        </authorList>
    </citation>
    <scope>NUCLEOTIDE SEQUENCE [LARGE SCALE GENOMIC DNA]</scope>
    <source>
        <strain evidence="6">DSM 3072</strain>
    </source>
</reference>
<dbReference type="Gene3D" id="3.20.70.20">
    <property type="match status" value="1"/>
</dbReference>
<keyword evidence="6" id="KW-1185">Reference proteome</keyword>
<dbReference type="GO" id="GO:0031250">
    <property type="term" value="C:anaerobic ribonucleoside-triphosphate reductase complex"/>
    <property type="evidence" value="ECO:0007669"/>
    <property type="project" value="TreeGrafter"/>
</dbReference>
<protein>
    <submittedName>
        <fullName evidence="5">Ribonucleoside-triphosphate reductase class III catalytic subunit</fullName>
    </submittedName>
</protein>
<evidence type="ECO:0000256" key="1">
    <source>
        <dbReference type="ARBA" id="ARBA00022741"/>
    </source>
</evidence>
<keyword evidence="1 3" id="KW-0547">Nucleotide-binding</keyword>
<evidence type="ECO:0000256" key="2">
    <source>
        <dbReference type="ARBA" id="ARBA00022840"/>
    </source>
</evidence>
<name>A0A1T4V2R1_9GAMM</name>
<dbReference type="CDD" id="cd01675">
    <property type="entry name" value="RNR_III"/>
    <property type="match status" value="1"/>
</dbReference>
<gene>
    <name evidence="5" type="ORF">SAMN02745213_00636</name>
</gene>
<evidence type="ECO:0000313" key="6">
    <source>
        <dbReference type="Proteomes" id="UP000242432"/>
    </source>
</evidence>